<sequence>MVAEVSPEPTPRPPRRKRRRLLILTLVVSLVANAFLLATRGGPRVGQWRSASARETYLAAYREVMAGMPAAQEWDVATSWGTVHATLFPGPEGSTKTPILLLPGWGAGIPMWRVLLPVLTRERPVYAVDALGDAGLSNQSVPLKAPDANAGWISEALTAIGAPPVHVVGHSFGGWLATDFALRHPEQTVSLSLFDPVQTFSSLKWEVYLLAIPASIPLLPQSWRDAALARIGGNEAIDHNDPLARMIDAGTKGYSSARDLPPRFTDTQLGSLGIPVYVAMAGNSSILSDPPDAVRRAEKLVPEVEASLWEGATHSLPLEEPEKAGAAVLDFMNRHERP</sequence>
<dbReference type="PANTHER" id="PTHR43798:SF33">
    <property type="entry name" value="HYDROLASE, PUTATIVE (AFU_ORTHOLOGUE AFUA_2G14860)-RELATED"/>
    <property type="match status" value="1"/>
</dbReference>
<dbReference type="Pfam" id="PF12697">
    <property type="entry name" value="Abhydrolase_6"/>
    <property type="match status" value="1"/>
</dbReference>
<dbReference type="SUPFAM" id="SSF53474">
    <property type="entry name" value="alpha/beta-Hydrolases"/>
    <property type="match status" value="1"/>
</dbReference>
<dbReference type="Gene3D" id="3.40.50.1820">
    <property type="entry name" value="alpha/beta hydrolase"/>
    <property type="match status" value="1"/>
</dbReference>
<keyword evidence="1" id="KW-0812">Transmembrane</keyword>
<dbReference type="GO" id="GO:0106435">
    <property type="term" value="F:carboxylesterase activity"/>
    <property type="evidence" value="ECO:0007669"/>
    <property type="project" value="UniProtKB-EC"/>
</dbReference>
<dbReference type="RefSeq" id="WP_244926083.1">
    <property type="nucleotide sequence ID" value="NZ_CP072386.1"/>
</dbReference>
<gene>
    <name evidence="3" type="primary">nap</name>
    <name evidence="3" type="ORF">NCTC12967_02516</name>
</gene>
<dbReference type="GeneID" id="64407946"/>
<keyword evidence="1" id="KW-0472">Membrane</keyword>
<proteinExistence type="predicted"/>
<dbReference type="InterPro" id="IPR050266">
    <property type="entry name" value="AB_hydrolase_sf"/>
</dbReference>
<dbReference type="InterPro" id="IPR029058">
    <property type="entry name" value="AB_hydrolase_fold"/>
</dbReference>
<feature type="domain" description="AB hydrolase-1" evidence="2">
    <location>
        <begin position="99"/>
        <end position="322"/>
    </location>
</feature>
<dbReference type="GO" id="GO:0016020">
    <property type="term" value="C:membrane"/>
    <property type="evidence" value="ECO:0007669"/>
    <property type="project" value="TreeGrafter"/>
</dbReference>
<evidence type="ECO:0000256" key="1">
    <source>
        <dbReference type="SAM" id="Phobius"/>
    </source>
</evidence>
<evidence type="ECO:0000313" key="3">
    <source>
        <dbReference type="EMBL" id="VEH71198.1"/>
    </source>
</evidence>
<evidence type="ECO:0000313" key="4">
    <source>
        <dbReference type="Proteomes" id="UP000273044"/>
    </source>
</evidence>
<feature type="transmembrane region" description="Helical" evidence="1">
    <location>
        <begin position="21"/>
        <end position="39"/>
    </location>
</feature>
<accession>A0A448N1B3</accession>
<keyword evidence="3" id="KW-0378">Hydrolase</keyword>
<dbReference type="AlphaFoldDB" id="A0A448N1B3"/>
<dbReference type="PANTHER" id="PTHR43798">
    <property type="entry name" value="MONOACYLGLYCEROL LIPASE"/>
    <property type="match status" value="1"/>
</dbReference>
<dbReference type="GO" id="GO:0046464">
    <property type="term" value="P:acylglycerol catabolic process"/>
    <property type="evidence" value="ECO:0007669"/>
    <property type="project" value="TreeGrafter"/>
</dbReference>
<dbReference type="EC" id="3.1.1.1" evidence="3"/>
<protein>
    <submittedName>
        <fullName evidence="3">Uncharacterized carboxylesterase nap</fullName>
        <ecNumber evidence="3">3.1.1.1</ecNumber>
    </submittedName>
</protein>
<dbReference type="Proteomes" id="UP000273044">
    <property type="component" value="Chromosome"/>
</dbReference>
<dbReference type="GO" id="GO:0047372">
    <property type="term" value="F:monoacylglycerol lipase activity"/>
    <property type="evidence" value="ECO:0007669"/>
    <property type="project" value="TreeGrafter"/>
</dbReference>
<reference evidence="3 4" key="1">
    <citation type="submission" date="2018-12" db="EMBL/GenBank/DDBJ databases">
        <authorList>
            <consortium name="Pathogen Informatics"/>
        </authorList>
    </citation>
    <scope>NUCLEOTIDE SEQUENCE [LARGE SCALE GENOMIC DNA]</scope>
    <source>
        <strain evidence="3 4">NCTC12967</strain>
    </source>
</reference>
<evidence type="ECO:0000259" key="2">
    <source>
        <dbReference type="Pfam" id="PF12697"/>
    </source>
</evidence>
<name>A0A448N1B3_9ACTN</name>
<dbReference type="InterPro" id="IPR000073">
    <property type="entry name" value="AB_hydrolase_1"/>
</dbReference>
<keyword evidence="1" id="KW-1133">Transmembrane helix</keyword>
<organism evidence="3 4">
    <name type="scientific">Arachnia propionica</name>
    <dbReference type="NCBI Taxonomy" id="1750"/>
    <lineage>
        <taxon>Bacteria</taxon>
        <taxon>Bacillati</taxon>
        <taxon>Actinomycetota</taxon>
        <taxon>Actinomycetes</taxon>
        <taxon>Propionibacteriales</taxon>
        <taxon>Propionibacteriaceae</taxon>
        <taxon>Arachnia</taxon>
    </lineage>
</organism>
<keyword evidence="4" id="KW-1185">Reference proteome</keyword>
<dbReference type="EMBL" id="LR134406">
    <property type="protein sequence ID" value="VEH71198.1"/>
    <property type="molecule type" value="Genomic_DNA"/>
</dbReference>